<dbReference type="Pfam" id="PF00355">
    <property type="entry name" value="Rieske"/>
    <property type="match status" value="1"/>
</dbReference>
<dbReference type="CDD" id="cd03467">
    <property type="entry name" value="Rieske"/>
    <property type="match status" value="1"/>
</dbReference>
<accession>A0ABT0BMJ8</accession>
<feature type="domain" description="Rieske" evidence="5">
    <location>
        <begin position="35"/>
        <end position="114"/>
    </location>
</feature>
<evidence type="ECO:0000259" key="5">
    <source>
        <dbReference type="PROSITE" id="PS51296"/>
    </source>
</evidence>
<keyword evidence="4" id="KW-0411">Iron-sulfur</keyword>
<dbReference type="PANTHER" id="PTHR40261">
    <property type="match status" value="1"/>
</dbReference>
<dbReference type="PANTHER" id="PTHR40261:SF1">
    <property type="entry name" value="RIESKE DOMAIN-CONTAINING PROTEIN"/>
    <property type="match status" value="1"/>
</dbReference>
<dbReference type="RefSeq" id="WP_243918576.1">
    <property type="nucleotide sequence ID" value="NZ_JALHLG010000005.1"/>
</dbReference>
<evidence type="ECO:0000256" key="4">
    <source>
        <dbReference type="ARBA" id="ARBA00023014"/>
    </source>
</evidence>
<dbReference type="EMBL" id="JALHLG010000005">
    <property type="protein sequence ID" value="MCJ2186275.1"/>
    <property type="molecule type" value="Genomic_DNA"/>
</dbReference>
<keyword evidence="1" id="KW-0001">2Fe-2S</keyword>
<reference evidence="6 7" key="1">
    <citation type="submission" date="2022-04" db="EMBL/GenBank/DDBJ databases">
        <title>Identification of a novel bacterium isolated from mangrove sediments.</title>
        <authorList>
            <person name="Pan X."/>
        </authorList>
    </citation>
    <scope>NUCLEOTIDE SEQUENCE [LARGE SCALE GENOMIC DNA]</scope>
    <source>
        <strain evidence="6 7">B2638</strain>
    </source>
</reference>
<evidence type="ECO:0000256" key="2">
    <source>
        <dbReference type="ARBA" id="ARBA00022723"/>
    </source>
</evidence>
<evidence type="ECO:0000256" key="3">
    <source>
        <dbReference type="ARBA" id="ARBA00023004"/>
    </source>
</evidence>
<protein>
    <submittedName>
        <fullName evidence="6">Rieske (2Fe-2S) protein</fullName>
    </submittedName>
</protein>
<dbReference type="SUPFAM" id="SSF50022">
    <property type="entry name" value="ISP domain"/>
    <property type="match status" value="1"/>
</dbReference>
<keyword evidence="3" id="KW-0408">Iron</keyword>
<gene>
    <name evidence="6" type="ORF">MTR66_05525</name>
</gene>
<evidence type="ECO:0000256" key="1">
    <source>
        <dbReference type="ARBA" id="ARBA00022714"/>
    </source>
</evidence>
<proteinExistence type="predicted"/>
<dbReference type="Gene3D" id="2.102.10.10">
    <property type="entry name" value="Rieske [2Fe-2S] iron-sulphur domain"/>
    <property type="match status" value="1"/>
</dbReference>
<keyword evidence="2" id="KW-0479">Metal-binding</keyword>
<sequence length="141" mass="15695">MSELFVICETLEVQEEDVRSFVLARMIDGKMEPWPIFVTRRGSKFLAFENACPHGGERLDTGTGEFLDEEGNFLKCSVHGDLFDLDDGKCFIGPAKGQSLKPIDLIIDDGDICIIDDTLTDEDGMHIDEPDAHPEVMITSD</sequence>
<dbReference type="InterPro" id="IPR017941">
    <property type="entry name" value="Rieske_2Fe-2S"/>
</dbReference>
<dbReference type="PROSITE" id="PS51296">
    <property type="entry name" value="RIESKE"/>
    <property type="match status" value="1"/>
</dbReference>
<organism evidence="6 7">
    <name type="scientific">Novosphingobium beihaiensis</name>
    <dbReference type="NCBI Taxonomy" id="2930389"/>
    <lineage>
        <taxon>Bacteria</taxon>
        <taxon>Pseudomonadati</taxon>
        <taxon>Pseudomonadota</taxon>
        <taxon>Alphaproteobacteria</taxon>
        <taxon>Sphingomonadales</taxon>
        <taxon>Sphingomonadaceae</taxon>
        <taxon>Novosphingobium</taxon>
    </lineage>
</organism>
<name>A0ABT0BMJ8_9SPHN</name>
<evidence type="ECO:0000313" key="6">
    <source>
        <dbReference type="EMBL" id="MCJ2186275.1"/>
    </source>
</evidence>
<keyword evidence="7" id="KW-1185">Reference proteome</keyword>
<evidence type="ECO:0000313" key="7">
    <source>
        <dbReference type="Proteomes" id="UP001202281"/>
    </source>
</evidence>
<comment type="caution">
    <text evidence="6">The sequence shown here is derived from an EMBL/GenBank/DDBJ whole genome shotgun (WGS) entry which is preliminary data.</text>
</comment>
<dbReference type="Proteomes" id="UP001202281">
    <property type="component" value="Unassembled WGS sequence"/>
</dbReference>
<dbReference type="InterPro" id="IPR036922">
    <property type="entry name" value="Rieske_2Fe-2S_sf"/>
</dbReference>